<feature type="active site" description="Proton acceptor" evidence="1">
    <location>
        <position position="125"/>
    </location>
</feature>
<gene>
    <name evidence="2" type="primary">thpR</name>
    <name evidence="2" type="ORF">HF394_13865</name>
</gene>
<comment type="catalytic activity">
    <reaction evidence="1">
        <text>a 3'-end 2',3'-cyclophospho-ribonucleotide-RNA + H2O = a 3'-end 2'-phospho-ribonucleotide-RNA + H(+)</text>
        <dbReference type="Rhea" id="RHEA:11828"/>
        <dbReference type="Rhea" id="RHEA-COMP:10464"/>
        <dbReference type="Rhea" id="RHEA-COMP:17353"/>
        <dbReference type="ChEBI" id="CHEBI:15377"/>
        <dbReference type="ChEBI" id="CHEBI:15378"/>
        <dbReference type="ChEBI" id="CHEBI:83064"/>
        <dbReference type="ChEBI" id="CHEBI:173113"/>
        <dbReference type="EC" id="3.1.4.58"/>
    </reaction>
</comment>
<evidence type="ECO:0000256" key="1">
    <source>
        <dbReference type="HAMAP-Rule" id="MF_01940"/>
    </source>
</evidence>
<keyword evidence="1" id="KW-0378">Hydrolase</keyword>
<dbReference type="eggNOG" id="COG1514">
    <property type="taxonomic scope" value="Bacteria"/>
</dbReference>
<evidence type="ECO:0000313" key="2">
    <source>
        <dbReference type="EMBL" id="QKX51559.1"/>
    </source>
</evidence>
<keyword evidence="3" id="KW-1185">Reference proteome</keyword>
<sequence>MQAHYFIGIKIPEPAAKKLDQARTAWNLKSHKRYTHWVDMHITLLFIGSDPHGEIQEAQQALSKIRHAPFELTTSTVKTFGNPATPRIVYAAVEDSPPLIELQAKVREALRPFRLNPDGKPFVPHITLAGKWAGGPPLDIEMPIPAMKFPVTEFTVFRIEPGSVPKYIPEASYQLKESV</sequence>
<accession>A0A1G8GNA0</accession>
<dbReference type="EMBL" id="CP051177">
    <property type="protein sequence ID" value="QKX51559.1"/>
    <property type="molecule type" value="Genomic_DNA"/>
</dbReference>
<reference evidence="3" key="1">
    <citation type="submission" date="2020-06" db="EMBL/GenBank/DDBJ databases">
        <title>Isolation of Planomicrobium glaciei.</title>
        <authorList>
            <person name="Malisova L."/>
            <person name="Safrankova R."/>
            <person name="Jakubu V."/>
            <person name="Spanelova P."/>
        </authorList>
    </citation>
    <scope>NUCLEOTIDE SEQUENCE [LARGE SCALE GENOMIC DNA]</scope>
    <source>
        <strain evidence="3">NRL-ATB46093</strain>
    </source>
</reference>
<dbReference type="SUPFAM" id="SSF55144">
    <property type="entry name" value="LigT-like"/>
    <property type="match status" value="1"/>
</dbReference>
<feature type="active site" description="Proton donor" evidence="1">
    <location>
        <position position="41"/>
    </location>
</feature>
<dbReference type="HAMAP" id="MF_01940">
    <property type="entry name" value="RNA_CPDase"/>
    <property type="match status" value="1"/>
</dbReference>
<dbReference type="InterPro" id="IPR004175">
    <property type="entry name" value="RNA_CPDase"/>
</dbReference>
<dbReference type="OrthoDB" id="9789350at2"/>
<dbReference type="GO" id="GO:0004113">
    <property type="term" value="F:2',3'-cyclic-nucleotide 3'-phosphodiesterase activity"/>
    <property type="evidence" value="ECO:0007669"/>
    <property type="project" value="InterPro"/>
</dbReference>
<comment type="function">
    <text evidence="1">Hydrolyzes RNA 2',3'-cyclic phosphodiester to an RNA 2'-phosphomonoester.</text>
</comment>
<comment type="similarity">
    <text evidence="1">Belongs to the 2H phosphoesterase superfamily. ThpR family.</text>
</comment>
<dbReference type="PANTHER" id="PTHR35561:SF1">
    <property type="entry name" value="RNA 2',3'-CYCLIC PHOSPHODIESTERASE"/>
    <property type="match status" value="1"/>
</dbReference>
<dbReference type="PANTHER" id="PTHR35561">
    <property type="entry name" value="RNA 2',3'-CYCLIC PHOSPHODIESTERASE"/>
    <property type="match status" value="1"/>
</dbReference>
<dbReference type="STRING" id="459472.SAMN04487975_11070"/>
<dbReference type="Gene3D" id="3.90.1140.10">
    <property type="entry name" value="Cyclic phosphodiesterase"/>
    <property type="match status" value="1"/>
</dbReference>
<feature type="short sequence motif" description="HXTX 1" evidence="1">
    <location>
        <begin position="41"/>
        <end position="44"/>
    </location>
</feature>
<protein>
    <recommendedName>
        <fullName evidence="1">RNA 2',3'-cyclic phosphodiesterase</fullName>
        <shortName evidence="1">RNA 2',3'-CPDase</shortName>
        <ecNumber evidence="1">3.1.4.58</ecNumber>
    </recommendedName>
</protein>
<dbReference type="AlphaFoldDB" id="A0A1G8GNA0"/>
<dbReference type="EC" id="3.1.4.58" evidence="1"/>
<dbReference type="GO" id="GO:0008664">
    <property type="term" value="F:RNA 2',3'-cyclic 3'-phosphodiesterase activity"/>
    <property type="evidence" value="ECO:0007669"/>
    <property type="project" value="UniProtKB-EC"/>
</dbReference>
<dbReference type="NCBIfam" id="TIGR02258">
    <property type="entry name" value="2_5_ligase"/>
    <property type="match status" value="1"/>
</dbReference>
<dbReference type="RefSeq" id="WP_074510586.1">
    <property type="nucleotide sequence ID" value="NZ_CP051177.1"/>
</dbReference>
<organism evidence="2 3">
    <name type="scientific">Planococcus glaciei</name>
    <dbReference type="NCBI Taxonomy" id="459472"/>
    <lineage>
        <taxon>Bacteria</taxon>
        <taxon>Bacillati</taxon>
        <taxon>Bacillota</taxon>
        <taxon>Bacilli</taxon>
        <taxon>Bacillales</taxon>
        <taxon>Caryophanaceae</taxon>
        <taxon>Planococcus</taxon>
    </lineage>
</organism>
<dbReference type="Pfam" id="PF13563">
    <property type="entry name" value="2_5_RNA_ligase2"/>
    <property type="match status" value="1"/>
</dbReference>
<evidence type="ECO:0000313" key="3">
    <source>
        <dbReference type="Proteomes" id="UP000509222"/>
    </source>
</evidence>
<dbReference type="Proteomes" id="UP000509222">
    <property type="component" value="Chromosome"/>
</dbReference>
<feature type="short sequence motif" description="HXTX 2" evidence="1">
    <location>
        <begin position="125"/>
        <end position="128"/>
    </location>
</feature>
<name>A0A1G8GNA0_9BACL</name>
<proteinExistence type="inferred from homology"/>
<dbReference type="InterPro" id="IPR009097">
    <property type="entry name" value="Cyclic_Pdiesterase"/>
</dbReference>